<dbReference type="AlphaFoldDB" id="F9P9G3"/>
<reference evidence="1 2" key="1">
    <citation type="submission" date="2011-06" db="EMBL/GenBank/DDBJ databases">
        <authorList>
            <person name="Harkins D.M."/>
            <person name="Madupu R."/>
            <person name="Durkin A.S."/>
            <person name="Torralba M."/>
            <person name="Methe B."/>
            <person name="Sutton G.G."/>
            <person name="Nelson K.E."/>
        </authorList>
    </citation>
    <scope>NUCLEOTIDE SEQUENCE [LARGE SCALE GENOMIC DNA]</scope>
    <source>
        <strain evidence="1 2">SK1060</strain>
    </source>
</reference>
<dbReference type="Proteomes" id="UP000003287">
    <property type="component" value="Unassembled WGS sequence"/>
</dbReference>
<protein>
    <submittedName>
        <fullName evidence="1">Conserved domain protein</fullName>
    </submittedName>
</protein>
<accession>F9P9G3</accession>
<evidence type="ECO:0000313" key="1">
    <source>
        <dbReference type="EMBL" id="EGV07568.1"/>
    </source>
</evidence>
<organism evidence="1 2">
    <name type="scientific">Streptococcus constellatus subsp. pharyngis SK1060 = CCUG 46377</name>
    <dbReference type="NCBI Taxonomy" id="1035184"/>
    <lineage>
        <taxon>Bacteria</taxon>
        <taxon>Bacillati</taxon>
        <taxon>Bacillota</taxon>
        <taxon>Bacilli</taxon>
        <taxon>Lactobacillales</taxon>
        <taxon>Streptococcaceae</taxon>
        <taxon>Streptococcus</taxon>
        <taxon>Streptococcus anginosus group</taxon>
    </lineage>
</organism>
<gene>
    <name evidence="1" type="ORF">HMPREF1042_0091</name>
</gene>
<proteinExistence type="predicted"/>
<evidence type="ECO:0000313" key="2">
    <source>
        <dbReference type="Proteomes" id="UP000003287"/>
    </source>
</evidence>
<name>F9P9G3_STRCV</name>
<dbReference type="EMBL" id="AFUP01000008">
    <property type="protein sequence ID" value="EGV07568.1"/>
    <property type="molecule type" value="Genomic_DNA"/>
</dbReference>
<sequence>MLADTAKVREFLNWQACYSLKDIILSDYNWRVKAGNSIVE</sequence>